<evidence type="ECO:0000256" key="1">
    <source>
        <dbReference type="ARBA" id="ARBA00023015"/>
    </source>
</evidence>
<organism evidence="5 6">
    <name type="scientific">Gimibacter soli</name>
    <dbReference type="NCBI Taxonomy" id="3024400"/>
    <lineage>
        <taxon>Bacteria</taxon>
        <taxon>Pseudomonadati</taxon>
        <taxon>Pseudomonadota</taxon>
        <taxon>Alphaproteobacteria</taxon>
        <taxon>Kordiimonadales</taxon>
        <taxon>Temperatibacteraceae</taxon>
        <taxon>Gimibacter</taxon>
    </lineage>
</organism>
<keyword evidence="1" id="KW-0805">Transcription regulation</keyword>
<dbReference type="Pfam" id="PF01037">
    <property type="entry name" value="AsnC_trans_reg"/>
    <property type="match status" value="1"/>
</dbReference>
<dbReference type="InterPro" id="IPR011991">
    <property type="entry name" value="ArsR-like_HTH"/>
</dbReference>
<dbReference type="PRINTS" id="PR00033">
    <property type="entry name" value="HTHASNC"/>
</dbReference>
<dbReference type="InterPro" id="IPR000485">
    <property type="entry name" value="AsnC-type_HTH_dom"/>
</dbReference>
<dbReference type="SUPFAM" id="SSF54909">
    <property type="entry name" value="Dimeric alpha+beta barrel"/>
    <property type="match status" value="1"/>
</dbReference>
<dbReference type="InterPro" id="IPR019885">
    <property type="entry name" value="Tscrpt_reg_HTH_AsnC-type_CS"/>
</dbReference>
<dbReference type="EMBL" id="CP116805">
    <property type="protein sequence ID" value="WCL53873.1"/>
    <property type="molecule type" value="Genomic_DNA"/>
</dbReference>
<gene>
    <name evidence="5" type="ORF">PH603_15150</name>
</gene>
<dbReference type="PANTHER" id="PTHR30154">
    <property type="entry name" value="LEUCINE-RESPONSIVE REGULATORY PROTEIN"/>
    <property type="match status" value="1"/>
</dbReference>
<dbReference type="PROSITE" id="PS00519">
    <property type="entry name" value="HTH_ASNC_1"/>
    <property type="match status" value="1"/>
</dbReference>
<dbReference type="GO" id="GO:0006355">
    <property type="term" value="P:regulation of DNA-templated transcription"/>
    <property type="evidence" value="ECO:0007669"/>
    <property type="project" value="UniProtKB-ARBA"/>
</dbReference>
<proteinExistence type="predicted"/>
<dbReference type="InterPro" id="IPR036388">
    <property type="entry name" value="WH-like_DNA-bd_sf"/>
</dbReference>
<dbReference type="InterPro" id="IPR019888">
    <property type="entry name" value="Tscrpt_reg_AsnC-like"/>
</dbReference>
<dbReference type="GO" id="GO:0043200">
    <property type="term" value="P:response to amino acid"/>
    <property type="evidence" value="ECO:0007669"/>
    <property type="project" value="TreeGrafter"/>
</dbReference>
<keyword evidence="3" id="KW-0804">Transcription</keyword>
<dbReference type="PANTHER" id="PTHR30154:SF17">
    <property type="entry name" value="DNA-BINDING TRANSCRIPTIONAL ACTIVATOR DECR"/>
    <property type="match status" value="1"/>
</dbReference>
<protein>
    <submittedName>
        <fullName evidence="5">Lrp/AsnC family transcriptional regulator</fullName>
    </submittedName>
</protein>
<evidence type="ECO:0000259" key="4">
    <source>
        <dbReference type="PROSITE" id="PS50956"/>
    </source>
</evidence>
<dbReference type="Gene3D" id="3.30.70.920">
    <property type="match status" value="1"/>
</dbReference>
<dbReference type="InterPro" id="IPR036390">
    <property type="entry name" value="WH_DNA-bd_sf"/>
</dbReference>
<dbReference type="SUPFAM" id="SSF46785">
    <property type="entry name" value="Winged helix' DNA-binding domain"/>
    <property type="match status" value="1"/>
</dbReference>
<evidence type="ECO:0000256" key="3">
    <source>
        <dbReference type="ARBA" id="ARBA00023163"/>
    </source>
</evidence>
<accession>A0AAE9XMT1</accession>
<dbReference type="SMART" id="SM00344">
    <property type="entry name" value="HTH_ASNC"/>
    <property type="match status" value="1"/>
</dbReference>
<dbReference type="PROSITE" id="PS50956">
    <property type="entry name" value="HTH_ASNC_2"/>
    <property type="match status" value="1"/>
</dbReference>
<keyword evidence="6" id="KW-1185">Reference proteome</keyword>
<reference evidence="5" key="1">
    <citation type="submission" date="2023-01" db="EMBL/GenBank/DDBJ databases">
        <title>The genome sequence of Kordiimonadaceae bacterium 6D33.</title>
        <authorList>
            <person name="Liu Y."/>
        </authorList>
    </citation>
    <scope>NUCLEOTIDE SEQUENCE</scope>
    <source>
        <strain evidence="5">6D33</strain>
    </source>
</reference>
<dbReference type="GO" id="GO:0005829">
    <property type="term" value="C:cytosol"/>
    <property type="evidence" value="ECO:0007669"/>
    <property type="project" value="TreeGrafter"/>
</dbReference>
<dbReference type="GO" id="GO:0043565">
    <property type="term" value="F:sequence-specific DNA binding"/>
    <property type="evidence" value="ECO:0007669"/>
    <property type="project" value="InterPro"/>
</dbReference>
<dbReference type="InterPro" id="IPR011008">
    <property type="entry name" value="Dimeric_a/b-barrel"/>
</dbReference>
<dbReference type="Gene3D" id="1.10.10.10">
    <property type="entry name" value="Winged helix-like DNA-binding domain superfamily/Winged helix DNA-binding domain"/>
    <property type="match status" value="1"/>
</dbReference>
<evidence type="ECO:0000313" key="6">
    <source>
        <dbReference type="Proteomes" id="UP001217500"/>
    </source>
</evidence>
<name>A0AAE9XMT1_9PROT</name>
<dbReference type="CDD" id="cd00090">
    <property type="entry name" value="HTH_ARSR"/>
    <property type="match status" value="1"/>
</dbReference>
<dbReference type="KEGG" id="gso:PH603_15150"/>
<keyword evidence="2" id="KW-0238">DNA-binding</keyword>
<evidence type="ECO:0000313" key="5">
    <source>
        <dbReference type="EMBL" id="WCL53873.1"/>
    </source>
</evidence>
<feature type="domain" description="HTH asnC-type" evidence="4">
    <location>
        <begin position="3"/>
        <end position="64"/>
    </location>
</feature>
<dbReference type="InterPro" id="IPR019887">
    <property type="entry name" value="Tscrpt_reg_AsnC/Lrp_C"/>
</dbReference>
<dbReference type="AlphaFoldDB" id="A0AAE9XMT1"/>
<evidence type="ECO:0000256" key="2">
    <source>
        <dbReference type="ARBA" id="ARBA00023125"/>
    </source>
</evidence>
<dbReference type="Pfam" id="PF13404">
    <property type="entry name" value="HTH_AsnC-type"/>
    <property type="match status" value="1"/>
</dbReference>
<dbReference type="RefSeq" id="WP_289503542.1">
    <property type="nucleotide sequence ID" value="NZ_CP116805.1"/>
</dbReference>
<sequence length="156" mass="17492">MSLDALDTRILTALQEDSRIPLNDLAEKVASSRSAVWRRIQKMEADGVIKNYTVILDPEKVGLGVMVFASVKMQAHSRDLLPHFLEKVREFPEVIECHTLMGDIDFLIKIRVKDVTAYETFFWTKLSQIDGVREISSSIALTAVKNTTMLALTPAG</sequence>
<dbReference type="Proteomes" id="UP001217500">
    <property type="component" value="Chromosome"/>
</dbReference>